<evidence type="ECO:0000313" key="2">
    <source>
        <dbReference type="Proteomes" id="UP000294835"/>
    </source>
</evidence>
<accession>A0A4R2Q1Q2</accession>
<protein>
    <submittedName>
        <fullName evidence="1">Uncharacterized protein</fullName>
    </submittedName>
</protein>
<name>A0A4R2Q1Q2_9RHOB</name>
<dbReference type="RefSeq" id="WP_165915549.1">
    <property type="nucleotide sequence ID" value="NZ_SLXP01000003.1"/>
</dbReference>
<comment type="caution">
    <text evidence="1">The sequence shown here is derived from an EMBL/GenBank/DDBJ whole genome shotgun (WGS) entry which is preliminary data.</text>
</comment>
<dbReference type="AlphaFoldDB" id="A0A4R2Q1Q2"/>
<reference evidence="1 2" key="1">
    <citation type="submission" date="2019-03" db="EMBL/GenBank/DDBJ databases">
        <title>Genomic Encyclopedia of Type Strains, Phase IV (KMG-IV): sequencing the most valuable type-strain genomes for metagenomic binning, comparative biology and taxonomic classification.</title>
        <authorList>
            <person name="Goeker M."/>
        </authorList>
    </citation>
    <scope>NUCLEOTIDE SEQUENCE [LARGE SCALE GENOMIC DNA]</scope>
    <source>
        <strain evidence="1 2">DSM 18063</strain>
    </source>
</reference>
<dbReference type="EMBL" id="SLXP01000003">
    <property type="protein sequence ID" value="TCP42427.1"/>
    <property type="molecule type" value="Genomic_DNA"/>
</dbReference>
<sequence>MFDWIATITFDQIALSLVTVALLRDGMVLALPDRIAGPGGWLIDTGEE</sequence>
<keyword evidence="2" id="KW-1185">Reference proteome</keyword>
<proteinExistence type="predicted"/>
<dbReference type="Proteomes" id="UP000294835">
    <property type="component" value="Unassembled WGS sequence"/>
</dbReference>
<gene>
    <name evidence="1" type="ORF">EV662_103339</name>
</gene>
<evidence type="ECO:0000313" key="1">
    <source>
        <dbReference type="EMBL" id="TCP42427.1"/>
    </source>
</evidence>
<organism evidence="1 2">
    <name type="scientific">Rhodovulum marinum</name>
    <dbReference type="NCBI Taxonomy" id="320662"/>
    <lineage>
        <taxon>Bacteria</taxon>
        <taxon>Pseudomonadati</taxon>
        <taxon>Pseudomonadota</taxon>
        <taxon>Alphaproteobacteria</taxon>
        <taxon>Rhodobacterales</taxon>
        <taxon>Paracoccaceae</taxon>
        <taxon>Rhodovulum</taxon>
    </lineage>
</organism>